<dbReference type="AlphaFoldDB" id="A0AAW2YH67"/>
<keyword evidence="2" id="KW-1185">Reference proteome</keyword>
<proteinExistence type="predicted"/>
<dbReference type="EMBL" id="JAOPGA020000036">
    <property type="protein sequence ID" value="KAL0476424.1"/>
    <property type="molecule type" value="Genomic_DNA"/>
</dbReference>
<dbReference type="Proteomes" id="UP001431209">
    <property type="component" value="Unassembled WGS sequence"/>
</dbReference>
<accession>A0AAW2YH67</accession>
<evidence type="ECO:0000313" key="1">
    <source>
        <dbReference type="EMBL" id="KAL0476424.1"/>
    </source>
</evidence>
<name>A0AAW2YH67_9EUKA</name>
<reference evidence="1 2" key="1">
    <citation type="submission" date="2024-03" db="EMBL/GenBank/DDBJ databases">
        <title>The Acrasis kona genome and developmental transcriptomes reveal deep origins of eukaryotic multicellular pathways.</title>
        <authorList>
            <person name="Sheikh S."/>
            <person name="Fu C.-J."/>
            <person name="Brown M.W."/>
            <person name="Baldauf S.L."/>
        </authorList>
    </citation>
    <scope>NUCLEOTIDE SEQUENCE [LARGE SCALE GENOMIC DNA]</scope>
    <source>
        <strain evidence="1 2">ATCC MYA-3509</strain>
    </source>
</reference>
<comment type="caution">
    <text evidence="1">The sequence shown here is derived from an EMBL/GenBank/DDBJ whole genome shotgun (WGS) entry which is preliminary data.</text>
</comment>
<organism evidence="1 2">
    <name type="scientific">Acrasis kona</name>
    <dbReference type="NCBI Taxonomy" id="1008807"/>
    <lineage>
        <taxon>Eukaryota</taxon>
        <taxon>Discoba</taxon>
        <taxon>Heterolobosea</taxon>
        <taxon>Tetramitia</taxon>
        <taxon>Eutetramitia</taxon>
        <taxon>Acrasidae</taxon>
        <taxon>Acrasis</taxon>
    </lineage>
</organism>
<sequence length="112" mass="13057">MTSKERELLRKADGEWEMKDSQGHVSVDFEDNTLSGSINVFNHEGEIADIDHIDTKNNKIHLVVEGVYDEDGMDGKLVLEPHKKDQTYIEGEYDIHDDDIEFDANRVQRYRY</sequence>
<protein>
    <submittedName>
        <fullName evidence="1">ArgG</fullName>
    </submittedName>
</protein>
<evidence type="ECO:0000313" key="2">
    <source>
        <dbReference type="Proteomes" id="UP001431209"/>
    </source>
</evidence>
<gene>
    <name evidence="1" type="ORF">AKO1_006279</name>
</gene>